<comment type="similarity">
    <text evidence="7">Belongs to the binding-protein-dependent transport system permease family.</text>
</comment>
<evidence type="ECO:0000256" key="4">
    <source>
        <dbReference type="ARBA" id="ARBA00022692"/>
    </source>
</evidence>
<dbReference type="PANTHER" id="PTHR43163">
    <property type="entry name" value="DIPEPTIDE TRANSPORT SYSTEM PERMEASE PROTEIN DPPB-RELATED"/>
    <property type="match status" value="1"/>
</dbReference>
<feature type="domain" description="ABC transmembrane type-1" evidence="8">
    <location>
        <begin position="231"/>
        <end position="439"/>
    </location>
</feature>
<sequence length="453" mass="50508">MAFLNVFLRFLKFAFSLWLTASVVFMLSRFLPSANTPKGMAEADVSIYGATGAATLKSVRSDYLTRAGLNKPLFYFEVLLVGEKLAHQLKTAPVDKPWLEKAVLWHGSIPAENFYSTWQQGLSKGFETERKKLLQKLQSWSLGQSLEERKALEEEVTKSITTFPLSSSTQLLQSWKTLTSSSAPFYYYLPIIKWQGSDNIYHHWMVQILKGNLGISTQDYEPVSLKIKEAAGISMALACLGLALAMIVSYSAGMYFTEKPFSAFTFVFRQFLYVLDSIPAFLIALSLLGLFLLMGGAVLSPLSFDLEEENWLSSLTNPSLLLGSLCVSLLIIPHLTLQFHRSLADQTQQLYQRTGLAKGLTFKKTLRKHALPNALLPSITVLSEVIIGLMAGVLVVEITFSLPGIGSLLTRSILAADYPVMVALTLVFLIFRLFIVWITELAYALLDPRMKNN</sequence>
<protein>
    <submittedName>
        <fullName evidence="9">ABC transporter permease</fullName>
    </submittedName>
</protein>
<dbReference type="Gene3D" id="1.10.3720.10">
    <property type="entry name" value="MetI-like"/>
    <property type="match status" value="1"/>
</dbReference>
<dbReference type="RefSeq" id="WP_123128001.1">
    <property type="nucleotide sequence ID" value="NZ_RJJD01000010.1"/>
</dbReference>
<dbReference type="PROSITE" id="PS50928">
    <property type="entry name" value="ABC_TM1"/>
    <property type="match status" value="1"/>
</dbReference>
<dbReference type="GO" id="GO:0005886">
    <property type="term" value="C:plasma membrane"/>
    <property type="evidence" value="ECO:0007669"/>
    <property type="project" value="UniProtKB-SubCell"/>
</dbReference>
<dbReference type="Pfam" id="PF00528">
    <property type="entry name" value="BPD_transp_1"/>
    <property type="match status" value="1"/>
</dbReference>
<feature type="transmembrane region" description="Helical" evidence="7">
    <location>
        <begin position="374"/>
        <end position="400"/>
    </location>
</feature>
<gene>
    <name evidence="9" type="ORF">EFB08_16140</name>
</gene>
<dbReference type="PANTHER" id="PTHR43163:SF6">
    <property type="entry name" value="DIPEPTIDE TRANSPORT SYSTEM PERMEASE PROTEIN DPPB-RELATED"/>
    <property type="match status" value="1"/>
</dbReference>
<evidence type="ECO:0000256" key="3">
    <source>
        <dbReference type="ARBA" id="ARBA00022475"/>
    </source>
</evidence>
<feature type="transmembrane region" description="Helical" evidence="7">
    <location>
        <begin position="230"/>
        <end position="250"/>
    </location>
</feature>
<dbReference type="InterPro" id="IPR000515">
    <property type="entry name" value="MetI-like"/>
</dbReference>
<evidence type="ECO:0000256" key="2">
    <source>
        <dbReference type="ARBA" id="ARBA00022448"/>
    </source>
</evidence>
<evidence type="ECO:0000256" key="7">
    <source>
        <dbReference type="RuleBase" id="RU363032"/>
    </source>
</evidence>
<keyword evidence="3" id="KW-1003">Cell membrane</keyword>
<evidence type="ECO:0000256" key="5">
    <source>
        <dbReference type="ARBA" id="ARBA00022989"/>
    </source>
</evidence>
<proteinExistence type="inferred from homology"/>
<keyword evidence="6 7" id="KW-0472">Membrane</keyword>
<evidence type="ECO:0000259" key="8">
    <source>
        <dbReference type="PROSITE" id="PS50928"/>
    </source>
</evidence>
<feature type="transmembrane region" description="Helical" evidence="7">
    <location>
        <begin position="420"/>
        <end position="446"/>
    </location>
</feature>
<keyword evidence="5 7" id="KW-1133">Transmembrane helix</keyword>
<organism evidence="9 10">
    <name type="scientific">Rufibacter latericius</name>
    <dbReference type="NCBI Taxonomy" id="2487040"/>
    <lineage>
        <taxon>Bacteria</taxon>
        <taxon>Pseudomonadati</taxon>
        <taxon>Bacteroidota</taxon>
        <taxon>Cytophagia</taxon>
        <taxon>Cytophagales</taxon>
        <taxon>Hymenobacteraceae</taxon>
        <taxon>Rufibacter</taxon>
    </lineage>
</organism>
<keyword evidence="10" id="KW-1185">Reference proteome</keyword>
<feature type="transmembrane region" description="Helical" evidence="7">
    <location>
        <begin position="271"/>
        <end position="299"/>
    </location>
</feature>
<dbReference type="AlphaFoldDB" id="A0A3M9MHG0"/>
<keyword evidence="4 7" id="KW-0812">Transmembrane</keyword>
<accession>A0A3M9MHG0</accession>
<evidence type="ECO:0000313" key="9">
    <source>
        <dbReference type="EMBL" id="RNI24971.1"/>
    </source>
</evidence>
<name>A0A3M9MHG0_9BACT</name>
<feature type="transmembrane region" description="Helical" evidence="7">
    <location>
        <begin position="319"/>
        <end position="337"/>
    </location>
</feature>
<dbReference type="EMBL" id="RJJD01000010">
    <property type="protein sequence ID" value="RNI24971.1"/>
    <property type="molecule type" value="Genomic_DNA"/>
</dbReference>
<comment type="caution">
    <text evidence="9">The sequence shown here is derived from an EMBL/GenBank/DDBJ whole genome shotgun (WGS) entry which is preliminary data.</text>
</comment>
<evidence type="ECO:0000256" key="1">
    <source>
        <dbReference type="ARBA" id="ARBA00004651"/>
    </source>
</evidence>
<dbReference type="InterPro" id="IPR035906">
    <property type="entry name" value="MetI-like_sf"/>
</dbReference>
<comment type="subcellular location">
    <subcellularLocation>
        <location evidence="1 7">Cell membrane</location>
        <topology evidence="1 7">Multi-pass membrane protein</topology>
    </subcellularLocation>
</comment>
<evidence type="ECO:0000256" key="6">
    <source>
        <dbReference type="ARBA" id="ARBA00023136"/>
    </source>
</evidence>
<dbReference type="OrthoDB" id="24153at2"/>
<reference evidence="9 10" key="1">
    <citation type="submission" date="2018-11" db="EMBL/GenBank/DDBJ databases">
        <title>Rufibacter latericius sp. nov., isolated from water in Baiyang Lake.</title>
        <authorList>
            <person name="Yang Y."/>
        </authorList>
    </citation>
    <scope>NUCLEOTIDE SEQUENCE [LARGE SCALE GENOMIC DNA]</scope>
    <source>
        <strain evidence="9 10">R-22-1c-1</strain>
    </source>
</reference>
<dbReference type="SUPFAM" id="SSF161098">
    <property type="entry name" value="MetI-like"/>
    <property type="match status" value="1"/>
</dbReference>
<dbReference type="Proteomes" id="UP000272117">
    <property type="component" value="Unassembled WGS sequence"/>
</dbReference>
<dbReference type="CDD" id="cd06261">
    <property type="entry name" value="TM_PBP2"/>
    <property type="match status" value="1"/>
</dbReference>
<evidence type="ECO:0000313" key="10">
    <source>
        <dbReference type="Proteomes" id="UP000272117"/>
    </source>
</evidence>
<dbReference type="GO" id="GO:0071916">
    <property type="term" value="F:dipeptide transmembrane transporter activity"/>
    <property type="evidence" value="ECO:0007669"/>
    <property type="project" value="TreeGrafter"/>
</dbReference>
<keyword evidence="2 7" id="KW-0813">Transport</keyword>